<dbReference type="InterPro" id="IPR003848">
    <property type="entry name" value="DUF218"/>
</dbReference>
<feature type="transmembrane region" description="Helical" evidence="1">
    <location>
        <begin position="131"/>
        <end position="158"/>
    </location>
</feature>
<keyword evidence="1" id="KW-1133">Transmembrane helix</keyword>
<keyword evidence="1" id="KW-0472">Membrane</keyword>
<name>A0A0F6QYW0_9CORY</name>
<dbReference type="Proteomes" id="UP000033457">
    <property type="component" value="Chromosome"/>
</dbReference>
<dbReference type="STRING" id="35755.UL82_03010"/>
<evidence type="ECO:0000259" key="2">
    <source>
        <dbReference type="Pfam" id="PF02698"/>
    </source>
</evidence>
<evidence type="ECO:0000313" key="5">
    <source>
        <dbReference type="Proteomes" id="UP000033457"/>
    </source>
</evidence>
<dbReference type="Proteomes" id="UP000271380">
    <property type="component" value="Chromosome"/>
</dbReference>
<reference evidence="3 5" key="1">
    <citation type="journal article" date="2015" name="Genome Announc.">
        <title>Complete Genome Sequence of Corynebacterium kutscheri DSM 20755, a Corynebacterial Type Strain with Remarkably Low G+C Content of Chromosomal DNA.</title>
        <authorList>
            <person name="Ruckert C."/>
            <person name="Albersmeier A."/>
            <person name="Winkler A."/>
            <person name="Tauch A."/>
        </authorList>
    </citation>
    <scope>NUCLEOTIDE SEQUENCE [LARGE SCALE GENOMIC DNA]</scope>
    <source>
        <strain evidence="3 5">DSM 20755</strain>
    </source>
</reference>
<feature type="transmembrane region" description="Helical" evidence="1">
    <location>
        <begin position="103"/>
        <end position="125"/>
    </location>
</feature>
<keyword evidence="5" id="KW-1185">Reference proteome</keyword>
<evidence type="ECO:0000313" key="3">
    <source>
        <dbReference type="EMBL" id="AKE40817.1"/>
    </source>
</evidence>
<dbReference type="GO" id="GO:0005886">
    <property type="term" value="C:plasma membrane"/>
    <property type="evidence" value="ECO:0007669"/>
    <property type="project" value="TreeGrafter"/>
</dbReference>
<feature type="transmembrane region" description="Helical" evidence="1">
    <location>
        <begin position="6"/>
        <end position="25"/>
    </location>
</feature>
<dbReference type="KEGG" id="cku:UL82_03010"/>
<proteinExistence type="predicted"/>
<organism evidence="3 5">
    <name type="scientific">Corynebacterium kutscheri</name>
    <dbReference type="NCBI Taxonomy" id="35755"/>
    <lineage>
        <taxon>Bacteria</taxon>
        <taxon>Bacillati</taxon>
        <taxon>Actinomycetota</taxon>
        <taxon>Actinomycetes</taxon>
        <taxon>Mycobacteriales</taxon>
        <taxon>Corynebacteriaceae</taxon>
        <taxon>Corynebacterium</taxon>
    </lineage>
</organism>
<dbReference type="PANTHER" id="PTHR30336">
    <property type="entry name" value="INNER MEMBRANE PROTEIN, PROBABLE PERMEASE"/>
    <property type="match status" value="1"/>
</dbReference>
<dbReference type="HOGENOM" id="CLU_051474_2_0_11"/>
<feature type="transmembrane region" description="Helical" evidence="1">
    <location>
        <begin position="62"/>
        <end position="91"/>
    </location>
</feature>
<dbReference type="GO" id="GO:0043164">
    <property type="term" value="P:Gram-negative-bacterium-type cell wall biogenesis"/>
    <property type="evidence" value="ECO:0007669"/>
    <property type="project" value="TreeGrafter"/>
</dbReference>
<dbReference type="GO" id="GO:0000270">
    <property type="term" value="P:peptidoglycan metabolic process"/>
    <property type="evidence" value="ECO:0007669"/>
    <property type="project" value="TreeGrafter"/>
</dbReference>
<sequence>MPVNGNTFDFLYLILGLILFSWSIYRIVRDYRRQHSGIILLGGLFFLWLAVGNFFYQINTTIGVIVGFGLVMAVLVFVLGATLALFVNGYFLIKREGISLAHCLPFFLGIAALFMYFLAFIGVYYGNEYAAIRYLIPVTFWYISLVAYVGFNLAAYLLQALIHSRWPKTNGYQGVVVLGSGIREERVTPLLASRLDRGLAIARKNQAQYFVCSGGQGVDEPIPEAEAMRRYVHEKAPGEFRIVVEDKSTTTRENLLFSDSKLADVLPSDTKVAVATSNYHALRAAAIVRQLGLSWDVYGAPTALYYVPSAFLREFVAAMELNWRIHAIIVAVFTIVVGYLTYYAF</sequence>
<evidence type="ECO:0000256" key="1">
    <source>
        <dbReference type="SAM" id="Phobius"/>
    </source>
</evidence>
<accession>A0A0F6QYW0</accession>
<feature type="domain" description="DUF218" evidence="2">
    <location>
        <begin position="174"/>
        <end position="316"/>
    </location>
</feature>
<dbReference type="InterPro" id="IPR014729">
    <property type="entry name" value="Rossmann-like_a/b/a_fold"/>
</dbReference>
<protein>
    <submittedName>
        <fullName evidence="4">DUF218 domain</fullName>
    </submittedName>
</protein>
<feature type="transmembrane region" description="Helical" evidence="1">
    <location>
        <begin position="323"/>
        <end position="344"/>
    </location>
</feature>
<dbReference type="AlphaFoldDB" id="A0A0F6QYW0"/>
<dbReference type="EMBL" id="LR134377">
    <property type="protein sequence ID" value="VEH06516.1"/>
    <property type="molecule type" value="Genomic_DNA"/>
</dbReference>
<dbReference type="EMBL" id="CP011312">
    <property type="protein sequence ID" value="AKE40817.1"/>
    <property type="molecule type" value="Genomic_DNA"/>
</dbReference>
<dbReference type="Pfam" id="PF02698">
    <property type="entry name" value="DUF218"/>
    <property type="match status" value="1"/>
</dbReference>
<dbReference type="InterPro" id="IPR051599">
    <property type="entry name" value="Cell_Envelope_Assoc"/>
</dbReference>
<feature type="transmembrane region" description="Helical" evidence="1">
    <location>
        <begin position="37"/>
        <end position="56"/>
    </location>
</feature>
<gene>
    <name evidence="4" type="ORF">NCTC949_01165</name>
    <name evidence="3" type="ORF">UL82_03010</name>
</gene>
<keyword evidence="1" id="KW-0812">Transmembrane</keyword>
<evidence type="ECO:0000313" key="6">
    <source>
        <dbReference type="Proteomes" id="UP000271380"/>
    </source>
</evidence>
<dbReference type="Gene3D" id="3.40.50.620">
    <property type="entry name" value="HUPs"/>
    <property type="match status" value="1"/>
</dbReference>
<dbReference type="CDD" id="cd06259">
    <property type="entry name" value="YdcF-like"/>
    <property type="match status" value="1"/>
</dbReference>
<reference evidence="4 6" key="2">
    <citation type="submission" date="2018-12" db="EMBL/GenBank/DDBJ databases">
        <authorList>
            <consortium name="Pathogen Informatics"/>
        </authorList>
    </citation>
    <scope>NUCLEOTIDE SEQUENCE [LARGE SCALE GENOMIC DNA]</scope>
    <source>
        <strain evidence="4 6">NCTC949</strain>
    </source>
</reference>
<evidence type="ECO:0000313" key="4">
    <source>
        <dbReference type="EMBL" id="VEH06516.1"/>
    </source>
</evidence>
<dbReference type="PANTHER" id="PTHR30336:SF4">
    <property type="entry name" value="ENVELOPE BIOGENESIS FACTOR ELYC"/>
    <property type="match status" value="1"/>
</dbReference>